<name>A0ABS4W7B9_9PSEU</name>
<dbReference type="InterPro" id="IPR039422">
    <property type="entry name" value="MarR/SlyA-like"/>
</dbReference>
<keyword evidence="2" id="KW-0238">DNA-binding</keyword>
<dbReference type="PRINTS" id="PR00598">
    <property type="entry name" value="HTHMARR"/>
</dbReference>
<dbReference type="Gene3D" id="1.10.10.10">
    <property type="entry name" value="Winged helix-like DNA-binding domain superfamily/Winged helix DNA-binding domain"/>
    <property type="match status" value="1"/>
</dbReference>
<evidence type="ECO:0000313" key="3">
    <source>
        <dbReference type="Proteomes" id="UP001519295"/>
    </source>
</evidence>
<keyword evidence="3" id="KW-1185">Reference proteome</keyword>
<dbReference type="GO" id="GO:0003677">
    <property type="term" value="F:DNA binding"/>
    <property type="evidence" value="ECO:0007669"/>
    <property type="project" value="UniProtKB-KW"/>
</dbReference>
<protein>
    <submittedName>
        <fullName evidence="2">DNA-binding MarR family transcriptional regulator</fullName>
    </submittedName>
</protein>
<proteinExistence type="predicted"/>
<evidence type="ECO:0000259" key="1">
    <source>
        <dbReference type="PROSITE" id="PS50995"/>
    </source>
</evidence>
<dbReference type="PANTHER" id="PTHR33164">
    <property type="entry name" value="TRANSCRIPTIONAL REGULATOR, MARR FAMILY"/>
    <property type="match status" value="1"/>
</dbReference>
<dbReference type="RefSeq" id="WP_210037061.1">
    <property type="nucleotide sequence ID" value="NZ_JAGINU010000004.1"/>
</dbReference>
<comment type="caution">
    <text evidence="2">The sequence shown here is derived from an EMBL/GenBank/DDBJ whole genome shotgun (WGS) entry which is preliminary data.</text>
</comment>
<dbReference type="InterPro" id="IPR000835">
    <property type="entry name" value="HTH_MarR-typ"/>
</dbReference>
<dbReference type="InterPro" id="IPR036390">
    <property type="entry name" value="WH_DNA-bd_sf"/>
</dbReference>
<dbReference type="PANTHER" id="PTHR33164:SF43">
    <property type="entry name" value="HTH-TYPE TRANSCRIPTIONAL REPRESSOR YETL"/>
    <property type="match status" value="1"/>
</dbReference>
<dbReference type="Pfam" id="PF01047">
    <property type="entry name" value="MarR"/>
    <property type="match status" value="1"/>
</dbReference>
<organism evidence="2 3">
    <name type="scientific">Pseudonocardia parietis</name>
    <dbReference type="NCBI Taxonomy" id="570936"/>
    <lineage>
        <taxon>Bacteria</taxon>
        <taxon>Bacillati</taxon>
        <taxon>Actinomycetota</taxon>
        <taxon>Actinomycetes</taxon>
        <taxon>Pseudonocardiales</taxon>
        <taxon>Pseudonocardiaceae</taxon>
        <taxon>Pseudonocardia</taxon>
    </lineage>
</organism>
<dbReference type="PROSITE" id="PS50995">
    <property type="entry name" value="HTH_MARR_2"/>
    <property type="match status" value="1"/>
</dbReference>
<dbReference type="InterPro" id="IPR036388">
    <property type="entry name" value="WH-like_DNA-bd_sf"/>
</dbReference>
<sequence length="150" mass="16907">MDARAVLDKAFELADHVSTLMSTALEERGLTPGRAEALLMLHRHGPLVQRQLATYLRCSPRHVTALVDTMEQHGWAERQRHPADRRATMVELTPQGRQHTEWMETHRDRAAQALLGEVDPTQLAAFVEVADRLIRTTGHDDSTSVDPTRT</sequence>
<dbReference type="Proteomes" id="UP001519295">
    <property type="component" value="Unassembled WGS sequence"/>
</dbReference>
<accession>A0ABS4W7B9</accession>
<reference evidence="2 3" key="1">
    <citation type="submission" date="2021-03" db="EMBL/GenBank/DDBJ databases">
        <title>Sequencing the genomes of 1000 actinobacteria strains.</title>
        <authorList>
            <person name="Klenk H.-P."/>
        </authorList>
    </citation>
    <scope>NUCLEOTIDE SEQUENCE [LARGE SCALE GENOMIC DNA]</scope>
    <source>
        <strain evidence="2 3">DSM 45256</strain>
    </source>
</reference>
<evidence type="ECO:0000313" key="2">
    <source>
        <dbReference type="EMBL" id="MBP2372018.1"/>
    </source>
</evidence>
<feature type="domain" description="HTH marR-type" evidence="1">
    <location>
        <begin position="1"/>
        <end position="135"/>
    </location>
</feature>
<dbReference type="SMART" id="SM00347">
    <property type="entry name" value="HTH_MARR"/>
    <property type="match status" value="1"/>
</dbReference>
<dbReference type="SUPFAM" id="SSF46785">
    <property type="entry name" value="Winged helix' DNA-binding domain"/>
    <property type="match status" value="1"/>
</dbReference>
<gene>
    <name evidence="2" type="ORF">JOF36_007791</name>
</gene>
<dbReference type="EMBL" id="JAGINU010000004">
    <property type="protein sequence ID" value="MBP2372018.1"/>
    <property type="molecule type" value="Genomic_DNA"/>
</dbReference>